<dbReference type="Proteomes" id="UP000769780">
    <property type="component" value="Unassembled WGS sequence"/>
</dbReference>
<gene>
    <name evidence="1" type="ORF">H0185_12940</name>
</gene>
<dbReference type="RefSeq" id="WP_221873928.1">
    <property type="nucleotide sequence ID" value="NZ_JACWFH010000014.1"/>
</dbReference>
<dbReference type="Pfam" id="PF13158">
    <property type="entry name" value="DUF3993"/>
    <property type="match status" value="1"/>
</dbReference>
<dbReference type="EMBL" id="JACWFH010000014">
    <property type="protein sequence ID" value="MBY0097704.1"/>
    <property type="molecule type" value="Genomic_DNA"/>
</dbReference>
<dbReference type="InterPro" id="IPR025056">
    <property type="entry name" value="DUF3993"/>
</dbReference>
<proteinExistence type="predicted"/>
<accession>A0ABS7K617</accession>
<reference evidence="1 2" key="1">
    <citation type="submission" date="2020-07" db="EMBL/GenBank/DDBJ databases">
        <title>Fungal Genomes of the International Space Station.</title>
        <authorList>
            <person name="Seuylemezian A."/>
            <person name="Singh N.K."/>
            <person name="Wood J."/>
            <person name="Venkateswaran K."/>
        </authorList>
    </citation>
    <scope>NUCLEOTIDE SEQUENCE [LARGE SCALE GENOMIC DNA]</scope>
    <source>
        <strain evidence="1 2">PL-B2</strain>
    </source>
</reference>
<evidence type="ECO:0000313" key="2">
    <source>
        <dbReference type="Proteomes" id="UP000769780"/>
    </source>
</evidence>
<comment type="caution">
    <text evidence="1">The sequence shown here is derived from an EMBL/GenBank/DDBJ whole genome shotgun (WGS) entry which is preliminary data.</text>
</comment>
<protein>
    <submittedName>
        <fullName evidence="1">DUF3993 domain-containing protein</fullName>
    </submittedName>
</protein>
<evidence type="ECO:0000313" key="1">
    <source>
        <dbReference type="EMBL" id="MBY0097704.1"/>
    </source>
</evidence>
<sequence length="210" mass="24378">MDKRLKVFIFCVLSLIIVLPLQVKSEKELQLESATEKEIQVVDTIKTEVHDYDSNETVIQKIGVEEKQSEDFIQDKQGIFEHLKSAFMAQVSLSEKGRSLKEVGLILEPYFSNSFIELFLNENIVEESGQYLTYGSDFAPYYIPFYSYSDKTRVVNHNDSIFVVEYFPAVTEGPVNYEGHFQAVEMEREEKGLKVTKIWYENIPEEVLNF</sequence>
<keyword evidence="2" id="KW-1185">Reference proteome</keyword>
<name>A0ABS7K617_9BACI</name>
<organism evidence="1 2">
    <name type="scientific">Mesobacillus maritimus</name>
    <dbReference type="NCBI Taxonomy" id="1643336"/>
    <lineage>
        <taxon>Bacteria</taxon>
        <taxon>Bacillati</taxon>
        <taxon>Bacillota</taxon>
        <taxon>Bacilli</taxon>
        <taxon>Bacillales</taxon>
        <taxon>Bacillaceae</taxon>
        <taxon>Mesobacillus</taxon>
    </lineage>
</organism>